<dbReference type="SMART" id="SM00855">
    <property type="entry name" value="PGAM"/>
    <property type="match status" value="1"/>
</dbReference>
<dbReference type="GO" id="GO:0016791">
    <property type="term" value="F:phosphatase activity"/>
    <property type="evidence" value="ECO:0007669"/>
    <property type="project" value="TreeGrafter"/>
</dbReference>
<accession>A0A8H7T676</accession>
<keyword evidence="1" id="KW-0732">Signal</keyword>
<dbReference type="OrthoDB" id="496981at2759"/>
<dbReference type="AlphaFoldDB" id="A0A8H7T676"/>
<dbReference type="Pfam" id="PF00300">
    <property type="entry name" value="His_Phos_1"/>
    <property type="match status" value="1"/>
</dbReference>
<dbReference type="SUPFAM" id="SSF53254">
    <property type="entry name" value="Phosphoglycerate mutase-like"/>
    <property type="match status" value="1"/>
</dbReference>
<dbReference type="InterPro" id="IPR029033">
    <property type="entry name" value="His_PPase_superfam"/>
</dbReference>
<evidence type="ECO:0000313" key="2">
    <source>
        <dbReference type="EMBL" id="KAG4415530.1"/>
    </source>
</evidence>
<feature type="signal peptide" evidence="1">
    <location>
        <begin position="1"/>
        <end position="20"/>
    </location>
</feature>
<proteinExistence type="predicted"/>
<dbReference type="PANTHER" id="PTHR48100:SF32">
    <property type="entry name" value="ANCHORED PROTEIN, PUTATIVE (AFU_ORTHOLOGUE AFUA_1G10590)-RELATED"/>
    <property type="match status" value="1"/>
</dbReference>
<evidence type="ECO:0000313" key="3">
    <source>
        <dbReference type="Proteomes" id="UP000664132"/>
    </source>
</evidence>
<feature type="chain" id="PRO_5034288744" description="Phosphoglycerate mutase-like protein" evidence="1">
    <location>
        <begin position="21"/>
        <end position="358"/>
    </location>
</feature>
<dbReference type="Proteomes" id="UP000664132">
    <property type="component" value="Unassembled WGS sequence"/>
</dbReference>
<gene>
    <name evidence="2" type="ORF">IFR04_011342</name>
</gene>
<dbReference type="CDD" id="cd07067">
    <property type="entry name" value="HP_PGM_like"/>
    <property type="match status" value="1"/>
</dbReference>
<keyword evidence="3" id="KW-1185">Reference proteome</keyword>
<dbReference type="InterPro" id="IPR013078">
    <property type="entry name" value="His_Pase_superF_clade-1"/>
</dbReference>
<dbReference type="InterPro" id="IPR050275">
    <property type="entry name" value="PGM_Phosphatase"/>
</dbReference>
<organism evidence="2 3">
    <name type="scientific">Cadophora malorum</name>
    <dbReference type="NCBI Taxonomy" id="108018"/>
    <lineage>
        <taxon>Eukaryota</taxon>
        <taxon>Fungi</taxon>
        <taxon>Dikarya</taxon>
        <taxon>Ascomycota</taxon>
        <taxon>Pezizomycotina</taxon>
        <taxon>Leotiomycetes</taxon>
        <taxon>Helotiales</taxon>
        <taxon>Ploettnerulaceae</taxon>
        <taxon>Cadophora</taxon>
    </lineage>
</organism>
<dbReference type="PANTHER" id="PTHR48100">
    <property type="entry name" value="BROAD-SPECIFICITY PHOSPHATASE YOR283W-RELATED"/>
    <property type="match status" value="1"/>
</dbReference>
<dbReference type="GO" id="GO:0005737">
    <property type="term" value="C:cytoplasm"/>
    <property type="evidence" value="ECO:0007669"/>
    <property type="project" value="TreeGrafter"/>
</dbReference>
<dbReference type="EMBL" id="JAFJYH010000219">
    <property type="protein sequence ID" value="KAG4415530.1"/>
    <property type="molecule type" value="Genomic_DNA"/>
</dbReference>
<evidence type="ECO:0000256" key="1">
    <source>
        <dbReference type="SAM" id="SignalP"/>
    </source>
</evidence>
<sequence length="358" mass="39379">MHLPLSLSLGLLSLASTTLATPVPAPAPEPTPAAILPRIRGSEWINYTTLTGFFLQDEVDTIPSGFDYSTTNLGLINRTYPTDDENRPGWTQWQKFEHYVWRLNRGSGRKVQYKVLYLGRHGEGYHNVAESYYGTPLWNCYWSLQDGNGTSVWADAKVTPNGIAQAVKANNFWANAIKTTKTPLPESYYSSPLTRCLQTANITFSSLPLPNGKPFIPTVKEFFREGISGHTCDRRGTKSYIQSSFPGYVIEEGFTEADELWKPLLAEVREDQDIRSKKVLDDVFGSDDSTYVSVTSHSGEIASLLRVLNHRVFSLGTGQVIPVLVKAETIASGAPATTTLPWSAISTCSSPAASTTTA</sequence>
<comment type="caution">
    <text evidence="2">The sequence shown here is derived from an EMBL/GenBank/DDBJ whole genome shotgun (WGS) entry which is preliminary data.</text>
</comment>
<dbReference type="Gene3D" id="3.40.50.1240">
    <property type="entry name" value="Phosphoglycerate mutase-like"/>
    <property type="match status" value="1"/>
</dbReference>
<name>A0A8H7T676_9HELO</name>
<protein>
    <recommendedName>
        <fullName evidence="4">Phosphoglycerate mutase-like protein</fullName>
    </recommendedName>
</protein>
<reference evidence="2" key="1">
    <citation type="submission" date="2021-02" db="EMBL/GenBank/DDBJ databases">
        <title>Genome sequence Cadophora malorum strain M34.</title>
        <authorList>
            <person name="Stefanovic E."/>
            <person name="Vu D."/>
            <person name="Scully C."/>
            <person name="Dijksterhuis J."/>
            <person name="Roader J."/>
            <person name="Houbraken J."/>
        </authorList>
    </citation>
    <scope>NUCLEOTIDE SEQUENCE</scope>
    <source>
        <strain evidence="2">M34</strain>
    </source>
</reference>
<evidence type="ECO:0008006" key="4">
    <source>
        <dbReference type="Google" id="ProtNLM"/>
    </source>
</evidence>